<name>A0A0C9XE63_9AGAR</name>
<evidence type="ECO:0000313" key="4">
    <source>
        <dbReference type="Proteomes" id="UP000054477"/>
    </source>
</evidence>
<feature type="compositionally biased region" description="Low complexity" evidence="1">
    <location>
        <begin position="571"/>
        <end position="584"/>
    </location>
</feature>
<feature type="compositionally biased region" description="Basic residues" evidence="1">
    <location>
        <begin position="1116"/>
        <end position="1127"/>
    </location>
</feature>
<protein>
    <recommendedName>
        <fullName evidence="2">SANT domain-containing protein</fullName>
    </recommendedName>
</protein>
<dbReference type="InterPro" id="IPR017884">
    <property type="entry name" value="SANT_dom"/>
</dbReference>
<dbReference type="InterPro" id="IPR001005">
    <property type="entry name" value="SANT/Myb"/>
</dbReference>
<accession>A0A0C9XE63</accession>
<dbReference type="CDD" id="cd00167">
    <property type="entry name" value="SANT"/>
    <property type="match status" value="1"/>
</dbReference>
<feature type="domain" description="SANT" evidence="2">
    <location>
        <begin position="925"/>
        <end position="976"/>
    </location>
</feature>
<keyword evidence="4" id="KW-1185">Reference proteome</keyword>
<dbReference type="Gene3D" id="1.10.10.60">
    <property type="entry name" value="Homeodomain-like"/>
    <property type="match status" value="1"/>
</dbReference>
<dbReference type="InterPro" id="IPR009057">
    <property type="entry name" value="Homeodomain-like_sf"/>
</dbReference>
<dbReference type="GO" id="GO:0034967">
    <property type="term" value="C:Set3 complex"/>
    <property type="evidence" value="ECO:0007669"/>
    <property type="project" value="TreeGrafter"/>
</dbReference>
<dbReference type="InterPro" id="IPR051571">
    <property type="entry name" value="N-CoR_corepressor"/>
</dbReference>
<feature type="region of interest" description="Disordered" evidence="1">
    <location>
        <begin position="1009"/>
        <end position="1144"/>
    </location>
</feature>
<dbReference type="SUPFAM" id="SSF46689">
    <property type="entry name" value="Homeodomain-like"/>
    <property type="match status" value="1"/>
</dbReference>
<dbReference type="SMART" id="SM00717">
    <property type="entry name" value="SANT"/>
    <property type="match status" value="2"/>
</dbReference>
<feature type="compositionally biased region" description="Polar residues" evidence="1">
    <location>
        <begin position="528"/>
        <end position="546"/>
    </location>
</feature>
<reference evidence="3 4" key="1">
    <citation type="submission" date="2014-04" db="EMBL/GenBank/DDBJ databases">
        <authorList>
            <consortium name="DOE Joint Genome Institute"/>
            <person name="Kuo A."/>
            <person name="Kohler A."/>
            <person name="Nagy L.G."/>
            <person name="Floudas D."/>
            <person name="Copeland A."/>
            <person name="Barry K.W."/>
            <person name="Cichocki N."/>
            <person name="Veneault-Fourrey C."/>
            <person name="LaButti K."/>
            <person name="Lindquist E.A."/>
            <person name="Lipzen A."/>
            <person name="Lundell T."/>
            <person name="Morin E."/>
            <person name="Murat C."/>
            <person name="Sun H."/>
            <person name="Tunlid A."/>
            <person name="Henrissat B."/>
            <person name="Grigoriev I.V."/>
            <person name="Hibbett D.S."/>
            <person name="Martin F."/>
            <person name="Nordberg H.P."/>
            <person name="Cantor M.N."/>
            <person name="Hua S.X."/>
        </authorList>
    </citation>
    <scope>NUCLEOTIDE SEQUENCE [LARGE SCALE GENOMIC DNA]</scope>
    <source>
        <strain evidence="3 4">LaAM-08-1</strain>
    </source>
</reference>
<feature type="compositionally biased region" description="Basic and acidic residues" evidence="1">
    <location>
        <begin position="1009"/>
        <end position="1018"/>
    </location>
</feature>
<feature type="region of interest" description="Disordered" evidence="1">
    <location>
        <begin position="521"/>
        <end position="550"/>
    </location>
</feature>
<dbReference type="GO" id="GO:0006357">
    <property type="term" value="P:regulation of transcription by RNA polymerase II"/>
    <property type="evidence" value="ECO:0007669"/>
    <property type="project" value="TreeGrafter"/>
</dbReference>
<feature type="compositionally biased region" description="Pro residues" evidence="1">
    <location>
        <begin position="1074"/>
        <end position="1083"/>
    </location>
</feature>
<dbReference type="PANTHER" id="PTHR13992">
    <property type="entry name" value="NUCLEAR RECEPTOR CO-REPRESSOR RELATED NCOR"/>
    <property type="match status" value="1"/>
</dbReference>
<dbReference type="STRING" id="1095629.A0A0C9XE63"/>
<evidence type="ECO:0000313" key="3">
    <source>
        <dbReference type="EMBL" id="KIJ99903.1"/>
    </source>
</evidence>
<dbReference type="HOGENOM" id="CLU_252148_0_0_1"/>
<dbReference type="EMBL" id="KN838636">
    <property type="protein sequence ID" value="KIJ99903.1"/>
    <property type="molecule type" value="Genomic_DNA"/>
</dbReference>
<evidence type="ECO:0000256" key="1">
    <source>
        <dbReference type="SAM" id="MobiDB-lite"/>
    </source>
</evidence>
<dbReference type="Proteomes" id="UP000054477">
    <property type="component" value="Unassembled WGS sequence"/>
</dbReference>
<gene>
    <name evidence="3" type="ORF">K443DRAFT_132866</name>
</gene>
<dbReference type="OrthoDB" id="10258692at2759"/>
<feature type="region of interest" description="Disordered" evidence="1">
    <location>
        <begin position="1216"/>
        <end position="1286"/>
    </location>
</feature>
<reference evidence="4" key="2">
    <citation type="submission" date="2015-01" db="EMBL/GenBank/DDBJ databases">
        <title>Evolutionary Origins and Diversification of the Mycorrhizal Mutualists.</title>
        <authorList>
            <consortium name="DOE Joint Genome Institute"/>
            <consortium name="Mycorrhizal Genomics Consortium"/>
            <person name="Kohler A."/>
            <person name="Kuo A."/>
            <person name="Nagy L.G."/>
            <person name="Floudas D."/>
            <person name="Copeland A."/>
            <person name="Barry K.W."/>
            <person name="Cichocki N."/>
            <person name="Veneault-Fourrey C."/>
            <person name="LaButti K."/>
            <person name="Lindquist E.A."/>
            <person name="Lipzen A."/>
            <person name="Lundell T."/>
            <person name="Morin E."/>
            <person name="Murat C."/>
            <person name="Riley R."/>
            <person name="Ohm R."/>
            <person name="Sun H."/>
            <person name="Tunlid A."/>
            <person name="Henrissat B."/>
            <person name="Grigoriev I.V."/>
            <person name="Hibbett D.S."/>
            <person name="Martin F."/>
        </authorList>
    </citation>
    <scope>NUCLEOTIDE SEQUENCE [LARGE SCALE GENOMIC DNA]</scope>
    <source>
        <strain evidence="4">LaAM-08-1</strain>
    </source>
</reference>
<feature type="region of interest" description="Disordered" evidence="1">
    <location>
        <begin position="564"/>
        <end position="584"/>
    </location>
</feature>
<sequence length="1436" mass="156463">MCLACPKECRNTIYYSCLISDTLARDVRQGVFSRKESGDGEDGAVEQHLPQSEVNPNDPWGEYKHSEDCGDGPRGKFLVWAEGFESSLSSRGDTYRLDVLFAGFFIVEAKEGLVWLDTFFAILLHNLEGDSGSISAFRRITVASVVLLVILKLSVLRLLEAYILWLLLDIRSTVPGMSPTSFDSPRIPPTSARFEIRRSSLTGPATYEHAAALLLRAHQDDLTIATSPLALPLPHPTAMTIRTSTGPTTIGLITLRAVISVVLRAQIDIFLIVLQSLKSGTVQRLGLKERLQPRHLPRPLLQGIGRVSTHLMLQRLNFAFQPALSRQMTDMLTASPLMDHLVALQSTFLAVIATGPGHPNETRIHLRALIMIPIDLVGEVALLIGLLALQTTAGDEILHLPVTLGLTIITNLPMVDLRRQDIDRAHRMQVVEAFHRDLEVIVGAKEPETGPVPAVKHGGQDLTNLQASAAPPNVSEANTLLNGDNQSSLDLKPLTSAQTTASTTQDNVQADSTVMALNGDPGVKHPAPSTSTIPPFNSVNGNQARSTPPGFVQRQMSRTALKHNILPSPTPSATPMSISSSATPAPTPFVHAPLLSAEEILKPETISSPPKAVQMNGTAFSAMLPSSPSTALLSSTPANALPSSGNASNDKLLSKIDTVTVSSAMTSYLSSIAAAPPETADTIMTSARSPTTTKIDLAAKFDANSLPTELPTFTDAKSTAEALRVVVMTRLLCDRQRREDRVDPVLLQNQLISPGFCVRADATSPEALVEEVYSGERLEKRRQAFLAAKPSLVEHLQTRHELVADKIQQLKEDYTSMHEKWKAHCVALNEQSRTNLASEIETIQHSGRTTRRSTAITDAVRSDLEMEQIIASLGNDDATDPNHLSVRNLATIPDMVSVTHGQVDYVFDDTNHSVENPKEYYGPHTGIHDWTDEEKDIFIDKFAAFPKQFGIIADYLPHKTSAQCVDYYYLHKKRLIDFRKVVSQFAPNKRRRGGTRKKKGNGLLADIAQHDAEVHQRDATIPARATRGRKVAQPESRKSVNARKAAVQFEDTPTSTPTPEPEAARGRRRKSGPNPAPSTPATPTPFSAQLSHPPAQPLSEFPKPNFCVPQEEERRPTKKAKRPRKTVKSAAIINDEPEGPSTESVVASAEPTFSQEISPETFLTLLAQYGDDFKRIAASMPNKVHLTHSHPLTSIQVRNYYKFNGPALNFEKVAAQAPKRSPTPEDGWKEPLSTGIMTPRPAFVPPTVDTAPPMASLTQDSPALTTASPSTSALPSNSSQPQDAARHLGTEASLIWMNGIGSRHLTQPIAPARPVDTPGMSPNHTRHYPTATYDTPPLNARPGSVAYPTPNVYPSYTQHGLPYHKYYSMPPRPPIPTSAPSMHHSLLDVRAAVTRQAGAASPTTNRVENPYSAYSVPPAATTSEGTVVRRPYYYPP</sequence>
<evidence type="ECO:0000259" key="2">
    <source>
        <dbReference type="PROSITE" id="PS51293"/>
    </source>
</evidence>
<feature type="region of interest" description="Disordered" evidence="1">
    <location>
        <begin position="34"/>
        <end position="67"/>
    </location>
</feature>
<feature type="region of interest" description="Disordered" evidence="1">
    <location>
        <begin position="1395"/>
        <end position="1436"/>
    </location>
</feature>
<dbReference type="PANTHER" id="PTHR13992:SF39">
    <property type="entry name" value="SMRTER, ISOFORM G"/>
    <property type="match status" value="1"/>
</dbReference>
<feature type="compositionally biased region" description="Low complexity" evidence="1">
    <location>
        <begin position="1261"/>
        <end position="1279"/>
    </location>
</feature>
<dbReference type="Pfam" id="PF00249">
    <property type="entry name" value="Myb_DNA-binding"/>
    <property type="match status" value="1"/>
</dbReference>
<dbReference type="PROSITE" id="PS51293">
    <property type="entry name" value="SANT"/>
    <property type="match status" value="1"/>
</dbReference>
<organism evidence="3 4">
    <name type="scientific">Laccaria amethystina LaAM-08-1</name>
    <dbReference type="NCBI Taxonomy" id="1095629"/>
    <lineage>
        <taxon>Eukaryota</taxon>
        <taxon>Fungi</taxon>
        <taxon>Dikarya</taxon>
        <taxon>Basidiomycota</taxon>
        <taxon>Agaricomycotina</taxon>
        <taxon>Agaricomycetes</taxon>
        <taxon>Agaricomycetidae</taxon>
        <taxon>Agaricales</taxon>
        <taxon>Agaricineae</taxon>
        <taxon>Hydnangiaceae</taxon>
        <taxon>Laccaria</taxon>
    </lineage>
</organism>
<proteinExistence type="predicted"/>